<evidence type="ECO:0000256" key="1">
    <source>
        <dbReference type="ARBA" id="ARBA00022679"/>
    </source>
</evidence>
<dbReference type="Gene3D" id="3.65.10.10">
    <property type="entry name" value="Enolpyruvate transferase domain"/>
    <property type="match status" value="2"/>
</dbReference>
<evidence type="ECO:0000313" key="3">
    <source>
        <dbReference type="EMBL" id="MFC6314128.1"/>
    </source>
</evidence>
<dbReference type="RefSeq" id="WP_379860882.1">
    <property type="nucleotide sequence ID" value="NZ_JBHSSM010000005.1"/>
</dbReference>
<evidence type="ECO:0000313" key="4">
    <source>
        <dbReference type="Proteomes" id="UP001596310"/>
    </source>
</evidence>
<dbReference type="EMBL" id="JBHSSM010000005">
    <property type="protein sequence ID" value="MFC6314128.1"/>
    <property type="molecule type" value="Genomic_DNA"/>
</dbReference>
<proteinExistence type="predicted"/>
<organism evidence="3 4">
    <name type="scientific">Lapidilactobacillus achengensis</name>
    <dbReference type="NCBI Taxonomy" id="2486000"/>
    <lineage>
        <taxon>Bacteria</taxon>
        <taxon>Bacillati</taxon>
        <taxon>Bacillota</taxon>
        <taxon>Bacilli</taxon>
        <taxon>Lactobacillales</taxon>
        <taxon>Lactobacillaceae</taxon>
        <taxon>Lapidilactobacillus</taxon>
    </lineage>
</organism>
<protein>
    <submittedName>
        <fullName evidence="3">UDP-N-acetylglucosamine 1-carboxyvinyltransferase</fullName>
    </submittedName>
</protein>
<keyword evidence="1" id="KW-0808">Transferase</keyword>
<dbReference type="Pfam" id="PF00275">
    <property type="entry name" value="EPSP_synthase"/>
    <property type="match status" value="1"/>
</dbReference>
<sequence>MLSSLFLNQNALTIHNCPTALDFLNVLYIFANNGWTDANISRDTITLTAEAAPFNITMLNKVSRASIGVISALTYKYHQLLFSFPGGDDFCDRPIDLHLEILATISNYQYDASAHTFYAEKKDTLNRNLVLNCYGDGSKSVGAFFNALSLAYVYPNALKINGLSQDPTILFLISLLERSTNRVVIHTAPDRILLPAVDALAARDCQVTLPPDMTMLVSYVLLLWDRLETIAFTNVTISEIPPNYAELFENFGLALAEVDHALIFRKVAPINQEYFEFLRLGPPPQITTDLGPIISEFLAFHNIPAILLDEVFGNRSSHIPELQKLGINLKSLRNGALKTQPRSKPTSNQNGVFDLNDIRAGMAIIMGLAHTQIPAAVLLNYDQLLRGFGNIQSALSLSGYEGDIYR</sequence>
<keyword evidence="4" id="KW-1185">Reference proteome</keyword>
<evidence type="ECO:0000259" key="2">
    <source>
        <dbReference type="Pfam" id="PF00275"/>
    </source>
</evidence>
<name>A0ABW1UM74_9LACO</name>
<dbReference type="InterPro" id="IPR001986">
    <property type="entry name" value="Enolpyruvate_Tfrase_dom"/>
</dbReference>
<dbReference type="InterPro" id="IPR036968">
    <property type="entry name" value="Enolpyruvate_Tfrase_sf"/>
</dbReference>
<dbReference type="Proteomes" id="UP001596310">
    <property type="component" value="Unassembled WGS sequence"/>
</dbReference>
<reference evidence="4" key="1">
    <citation type="journal article" date="2019" name="Int. J. Syst. Evol. Microbiol.">
        <title>The Global Catalogue of Microorganisms (GCM) 10K type strain sequencing project: providing services to taxonomists for standard genome sequencing and annotation.</title>
        <authorList>
            <consortium name="The Broad Institute Genomics Platform"/>
            <consortium name="The Broad Institute Genome Sequencing Center for Infectious Disease"/>
            <person name="Wu L."/>
            <person name="Ma J."/>
        </authorList>
    </citation>
    <scope>NUCLEOTIDE SEQUENCE [LARGE SCALE GENOMIC DNA]</scope>
    <source>
        <strain evidence="4">CCM 8897</strain>
    </source>
</reference>
<feature type="domain" description="Enolpyruvate transferase" evidence="2">
    <location>
        <begin position="2"/>
        <end position="368"/>
    </location>
</feature>
<dbReference type="InterPro" id="IPR013792">
    <property type="entry name" value="RNA3'P_cycl/enolpyr_Trfase_a/b"/>
</dbReference>
<comment type="caution">
    <text evidence="3">The sequence shown here is derived from an EMBL/GenBank/DDBJ whole genome shotgun (WGS) entry which is preliminary data.</text>
</comment>
<gene>
    <name evidence="3" type="ORF">ACFQHW_00905</name>
</gene>
<accession>A0ABW1UM74</accession>
<dbReference type="SUPFAM" id="SSF55205">
    <property type="entry name" value="EPT/RTPC-like"/>
    <property type="match status" value="1"/>
</dbReference>